<dbReference type="InterPro" id="IPR023343">
    <property type="entry name" value="Penicillin_amidase_dom1"/>
</dbReference>
<feature type="non-terminal residue" evidence="2">
    <location>
        <position position="1"/>
    </location>
</feature>
<dbReference type="InterPro" id="IPR002692">
    <property type="entry name" value="S45"/>
</dbReference>
<dbReference type="PANTHER" id="PTHR34218:SF4">
    <property type="entry name" value="ACYL-HOMOSERINE LACTONE ACYLASE QUIP"/>
    <property type="match status" value="1"/>
</dbReference>
<dbReference type="Proteomes" id="UP001631993">
    <property type="component" value="Unassembled WGS sequence"/>
</dbReference>
<feature type="non-terminal residue" evidence="2">
    <location>
        <position position="88"/>
    </location>
</feature>
<dbReference type="SUPFAM" id="SSF56235">
    <property type="entry name" value="N-terminal nucleophile aminohydrolases (Ntn hydrolases)"/>
    <property type="match status" value="1"/>
</dbReference>
<dbReference type="Pfam" id="PF01804">
    <property type="entry name" value="Penicil_amidase"/>
    <property type="match status" value="1"/>
</dbReference>
<evidence type="ECO:0000313" key="3">
    <source>
        <dbReference type="Proteomes" id="UP001631993"/>
    </source>
</evidence>
<dbReference type="Gene3D" id="1.10.439.10">
    <property type="entry name" value="Penicillin Amidohydrolase, domain 1"/>
    <property type="match status" value="1"/>
</dbReference>
<evidence type="ECO:0000256" key="1">
    <source>
        <dbReference type="ARBA" id="ARBA00006586"/>
    </source>
</evidence>
<name>A0ABW9J385_STRGJ</name>
<reference evidence="2 3" key="1">
    <citation type="submission" date="2024-12" db="EMBL/GenBank/DDBJ databases">
        <title>Forecasting of Potato common scab and diversities of Pathogenic streptomyces spp. in china.</title>
        <authorList>
            <person name="Handique U."/>
            <person name="Wu J."/>
        </authorList>
    </citation>
    <scope>NUCLEOTIDE SEQUENCE [LARGE SCALE GENOMIC DNA]</scope>
    <source>
        <strain evidence="2 3">ZRIMU1585</strain>
    </source>
</reference>
<dbReference type="PANTHER" id="PTHR34218">
    <property type="entry name" value="PEPTIDASE S45 PENICILLIN AMIDASE"/>
    <property type="match status" value="1"/>
</dbReference>
<organism evidence="2 3">
    <name type="scientific">Streptomyces galilaeus</name>
    <dbReference type="NCBI Taxonomy" id="33899"/>
    <lineage>
        <taxon>Bacteria</taxon>
        <taxon>Bacillati</taxon>
        <taxon>Actinomycetota</taxon>
        <taxon>Actinomycetes</taxon>
        <taxon>Kitasatosporales</taxon>
        <taxon>Streptomycetaceae</taxon>
        <taxon>Streptomyces</taxon>
    </lineage>
</organism>
<comment type="caution">
    <text evidence="2">The sequence shown here is derived from an EMBL/GenBank/DDBJ whole genome shotgun (WGS) entry which is preliminary data.</text>
</comment>
<dbReference type="RefSeq" id="WP_409098044.1">
    <property type="nucleotide sequence ID" value="NZ_JBJVNE010000406.1"/>
</dbReference>
<sequence length="88" mass="10103">ADTAHDLFAAQGYVHAQDRFWEMDFRRHVTSGRLAELFGASQLPTDRFLRTLGWHRVAEQEVAALDDTTRGYYEAYAEGVNAYLADHR</sequence>
<comment type="similarity">
    <text evidence="1">Belongs to the peptidase S45 family.</text>
</comment>
<protein>
    <submittedName>
        <fullName evidence="2">Penicillin acylase family protein</fullName>
    </submittedName>
</protein>
<accession>A0ABW9J385</accession>
<keyword evidence="3" id="KW-1185">Reference proteome</keyword>
<evidence type="ECO:0000313" key="2">
    <source>
        <dbReference type="EMBL" id="MFM9653803.1"/>
    </source>
</evidence>
<dbReference type="EMBL" id="JBJVNE010000406">
    <property type="protein sequence ID" value="MFM9653803.1"/>
    <property type="molecule type" value="Genomic_DNA"/>
</dbReference>
<gene>
    <name evidence="2" type="ORF">ACKI1S_48370</name>
</gene>
<dbReference type="InterPro" id="IPR029055">
    <property type="entry name" value="Ntn_hydrolases_N"/>
</dbReference>
<proteinExistence type="inferred from homology"/>